<evidence type="ECO:0000313" key="2">
    <source>
        <dbReference type="EMBL" id="MBV6530690.1"/>
    </source>
</evidence>
<dbReference type="EMBL" id="JABULY010000001">
    <property type="protein sequence ID" value="MBV6530690.1"/>
    <property type="molecule type" value="Genomic_DNA"/>
</dbReference>
<reference evidence="3 5" key="1">
    <citation type="journal article" date="2021" name="Mol. Ecol.">
        <title>Polar bear-adapted Ursidibacter maritimus are remarkably conserved after generations in captivity.</title>
        <authorList>
            <person name="Espinosa-Gongora C."/>
            <person name="Hansen M.J."/>
            <person name="Bertelsen M.F."/>
            <person name="Bojesen A.M."/>
        </authorList>
    </citation>
    <scope>NUCLEOTIDE SEQUENCE</scope>
    <source>
        <strain evidence="3">Pb43105x</strain>
        <strain evidence="2 5">Pb43106</strain>
    </source>
</reference>
<gene>
    <name evidence="2" type="ORF">HT657_00770</name>
    <name evidence="3" type="ORF">HT672_00370</name>
</gene>
<protein>
    <recommendedName>
        <fullName evidence="6">Lipoprotein</fullName>
    </recommendedName>
</protein>
<dbReference type="Proteomes" id="UP000732858">
    <property type="component" value="Unassembled WGS sequence"/>
</dbReference>
<dbReference type="RefSeq" id="WP_157402889.1">
    <property type="nucleotide sequence ID" value="NZ_JABULY010000001.1"/>
</dbReference>
<feature type="signal peptide" evidence="1">
    <location>
        <begin position="1"/>
        <end position="18"/>
    </location>
</feature>
<dbReference type="Proteomes" id="UP001196379">
    <property type="component" value="Unassembled WGS sequence"/>
</dbReference>
<name>A0A949SZW7_9PAST</name>
<feature type="chain" id="PRO_5037489395" description="Lipoprotein" evidence="1">
    <location>
        <begin position="19"/>
        <end position="223"/>
    </location>
</feature>
<dbReference type="EMBL" id="JABUMC010000001">
    <property type="protein sequence ID" value="MBV6545766.1"/>
    <property type="molecule type" value="Genomic_DNA"/>
</dbReference>
<evidence type="ECO:0008006" key="6">
    <source>
        <dbReference type="Google" id="ProtNLM"/>
    </source>
</evidence>
<sequence length="223" mass="25216">MKLVKVLFLSLSSILLSACFTALNWAEIDTVSAGNELVEVDNDKLTAFGMLKSTQQLVMIGEKYWFVADTESSRQIKSLIDAKLPETFNTNMVRVVLDKDTKNWKTFDYAISYISADTQSEITKLKQLGFVSRCPECDKTYNQYIRSYQLQGQIYQKADIKITESDKLRKVIPVTLEKEKYQVNGVGSTLGAVALTPLTLAFDVVTLPFQIWFLSQPSGSYFK</sequence>
<proteinExistence type="predicted"/>
<accession>A0A949SZW7</accession>
<dbReference type="GeneID" id="65548732"/>
<comment type="caution">
    <text evidence="3">The sequence shown here is derived from an EMBL/GenBank/DDBJ whole genome shotgun (WGS) entry which is preliminary data.</text>
</comment>
<dbReference type="AlphaFoldDB" id="A0A949SZW7"/>
<keyword evidence="1" id="KW-0732">Signal</keyword>
<evidence type="ECO:0000256" key="1">
    <source>
        <dbReference type="SAM" id="SignalP"/>
    </source>
</evidence>
<dbReference type="OrthoDB" id="5676318at2"/>
<evidence type="ECO:0000313" key="3">
    <source>
        <dbReference type="EMBL" id="MBV6545766.1"/>
    </source>
</evidence>
<dbReference type="PROSITE" id="PS51257">
    <property type="entry name" value="PROKAR_LIPOPROTEIN"/>
    <property type="match status" value="1"/>
</dbReference>
<evidence type="ECO:0000313" key="5">
    <source>
        <dbReference type="Proteomes" id="UP001196379"/>
    </source>
</evidence>
<organism evidence="3 4">
    <name type="scientific">Ursidibacter maritimus</name>
    <dbReference type="NCBI Taxonomy" id="1331689"/>
    <lineage>
        <taxon>Bacteria</taxon>
        <taxon>Pseudomonadati</taxon>
        <taxon>Pseudomonadota</taxon>
        <taxon>Gammaproteobacteria</taxon>
        <taxon>Pasteurellales</taxon>
        <taxon>Pasteurellaceae</taxon>
        <taxon>Ursidibacter</taxon>
    </lineage>
</organism>
<evidence type="ECO:0000313" key="4">
    <source>
        <dbReference type="Proteomes" id="UP000732858"/>
    </source>
</evidence>
<keyword evidence="5" id="KW-1185">Reference proteome</keyword>